<keyword evidence="7 12" id="KW-0106">Calcium</keyword>
<feature type="domain" description="Cadherin" evidence="13">
    <location>
        <begin position="335"/>
        <end position="405"/>
    </location>
</feature>
<dbReference type="GO" id="GO:0016342">
    <property type="term" value="C:catenin complex"/>
    <property type="evidence" value="ECO:0007669"/>
    <property type="project" value="TreeGrafter"/>
</dbReference>
<dbReference type="SUPFAM" id="SSF49313">
    <property type="entry name" value="Cadherin-like"/>
    <property type="match status" value="3"/>
</dbReference>
<dbReference type="InterPro" id="IPR014868">
    <property type="entry name" value="Cadherin_pro_dom"/>
</dbReference>
<dbReference type="AlphaFoldDB" id="A0A4U5URS5"/>
<dbReference type="GO" id="GO:0044331">
    <property type="term" value="P:cell-cell adhesion mediated by cadherin"/>
    <property type="evidence" value="ECO:0007669"/>
    <property type="project" value="TreeGrafter"/>
</dbReference>
<dbReference type="GO" id="GO:0005912">
    <property type="term" value="C:adherens junction"/>
    <property type="evidence" value="ECO:0007669"/>
    <property type="project" value="TreeGrafter"/>
</dbReference>
<evidence type="ECO:0000256" key="10">
    <source>
        <dbReference type="ARBA" id="ARBA00023180"/>
    </source>
</evidence>
<sequence>MEALFSAAVKMWEERQYDMKFDDCMGNEAVVFQSSDPVFSVRTDGSIFAKGEGASLDEPVQFKLKASGPHTHVWETVVQLALIEPPSPQKNENEVTKEEGTIAERKERKEAFQAPPPIIMFSGSGLNSSKGLRRQKRDWVIPPINVAENSRGPFPQMLVSIRSDQDQDISIRYSITGVGADQPPNELRAHAVDMNGNQVENPIDLYIFVIDMNDNRPEFKNQVYNGSVDEGSKPGTYVMHLSAFDADDNTTANGMVRYRILSQTPHSPIPNMFTINSETGDIVTVAPGLDREKVSQYTIIVQATDMEGNLNFGLSNTATAIITVTDINDNPPMLTSRTFSGEVPENRVDVVVANLTVIDADQPHSPNWNAIYRIISGDPSGHFTIRTDPVTNDGMVTVVKVIQSQVAAVVRLSGCATS</sequence>
<keyword evidence="2" id="KW-1003">Cell membrane</keyword>
<dbReference type="GO" id="GO:0007398">
    <property type="term" value="P:ectoderm development"/>
    <property type="evidence" value="ECO:0007669"/>
    <property type="project" value="UniProtKB-ARBA"/>
</dbReference>
<dbReference type="GO" id="GO:0034332">
    <property type="term" value="P:adherens junction organization"/>
    <property type="evidence" value="ECO:0007669"/>
    <property type="project" value="UniProtKB-ARBA"/>
</dbReference>
<evidence type="ECO:0000259" key="13">
    <source>
        <dbReference type="PROSITE" id="PS50268"/>
    </source>
</evidence>
<protein>
    <recommendedName>
        <fullName evidence="11">Cadherin-4</fullName>
    </recommendedName>
</protein>
<dbReference type="GO" id="GO:0001764">
    <property type="term" value="P:neuron migration"/>
    <property type="evidence" value="ECO:0007669"/>
    <property type="project" value="UniProtKB-ARBA"/>
</dbReference>
<evidence type="ECO:0000256" key="3">
    <source>
        <dbReference type="ARBA" id="ARBA00022692"/>
    </source>
</evidence>
<evidence type="ECO:0000313" key="14">
    <source>
        <dbReference type="EMBL" id="TKS77816.1"/>
    </source>
</evidence>
<dbReference type="EMBL" id="CM014087">
    <property type="protein sequence ID" value="TKS77816.1"/>
    <property type="molecule type" value="Genomic_DNA"/>
</dbReference>
<dbReference type="InterPro" id="IPR002126">
    <property type="entry name" value="Cadherin-like_dom"/>
</dbReference>
<evidence type="ECO:0000256" key="8">
    <source>
        <dbReference type="ARBA" id="ARBA00022889"/>
    </source>
</evidence>
<evidence type="ECO:0000313" key="15">
    <source>
        <dbReference type="Proteomes" id="UP000298787"/>
    </source>
</evidence>
<dbReference type="GO" id="GO:0008013">
    <property type="term" value="F:beta-catenin binding"/>
    <property type="evidence" value="ECO:0007669"/>
    <property type="project" value="TreeGrafter"/>
</dbReference>
<evidence type="ECO:0000256" key="2">
    <source>
        <dbReference type="ARBA" id="ARBA00022475"/>
    </source>
</evidence>
<dbReference type="Pfam" id="PF00028">
    <property type="entry name" value="Cadherin"/>
    <property type="match status" value="2"/>
</dbReference>
<evidence type="ECO:0000256" key="7">
    <source>
        <dbReference type="ARBA" id="ARBA00022837"/>
    </source>
</evidence>
<dbReference type="GO" id="GO:0060027">
    <property type="term" value="P:convergent extension involved in gastrulation"/>
    <property type="evidence" value="ECO:0007669"/>
    <property type="project" value="UniProtKB-ARBA"/>
</dbReference>
<dbReference type="PRINTS" id="PR00205">
    <property type="entry name" value="CADHERIN"/>
</dbReference>
<dbReference type="GO" id="GO:0030010">
    <property type="term" value="P:establishment of cell polarity"/>
    <property type="evidence" value="ECO:0007669"/>
    <property type="project" value="UniProtKB-ARBA"/>
</dbReference>
<evidence type="ECO:0000256" key="9">
    <source>
        <dbReference type="ARBA" id="ARBA00023136"/>
    </source>
</evidence>
<evidence type="ECO:0000256" key="12">
    <source>
        <dbReference type="PROSITE-ProRule" id="PRU00043"/>
    </source>
</evidence>
<dbReference type="GO" id="GO:0007156">
    <property type="term" value="P:homophilic cell adhesion via plasma membrane adhesion molecules"/>
    <property type="evidence" value="ECO:0007669"/>
    <property type="project" value="InterPro"/>
</dbReference>
<dbReference type="InterPro" id="IPR039808">
    <property type="entry name" value="Cadherin"/>
</dbReference>
<dbReference type="GO" id="GO:0000902">
    <property type="term" value="P:cell morphogenesis"/>
    <property type="evidence" value="ECO:0007669"/>
    <property type="project" value="TreeGrafter"/>
</dbReference>
<dbReference type="InterPro" id="IPR020894">
    <property type="entry name" value="Cadherin_CS"/>
</dbReference>
<dbReference type="FunFam" id="2.60.40.60:FF:000019">
    <property type="entry name" value="Cadherin 2"/>
    <property type="match status" value="1"/>
</dbReference>
<dbReference type="STRING" id="240159.A0A4U5URS5"/>
<keyword evidence="10" id="KW-0325">Glycoprotein</keyword>
<keyword evidence="3" id="KW-0812">Transmembrane</keyword>
<dbReference type="PROSITE" id="PS50268">
    <property type="entry name" value="CADHERIN_2"/>
    <property type="match status" value="3"/>
</dbReference>
<keyword evidence="4" id="KW-0479">Metal-binding</keyword>
<feature type="domain" description="Cadherin" evidence="13">
    <location>
        <begin position="186"/>
        <end position="219"/>
    </location>
</feature>
<keyword evidence="15" id="KW-1185">Reference proteome</keyword>
<keyword evidence="5" id="KW-0732">Signal</keyword>
<keyword evidence="9" id="KW-0472">Membrane</keyword>
<evidence type="ECO:0000256" key="4">
    <source>
        <dbReference type="ARBA" id="ARBA00022723"/>
    </source>
</evidence>
<dbReference type="FunFam" id="2.60.40.60:FF:000011">
    <property type="entry name" value="Cadherin 1"/>
    <property type="match status" value="1"/>
</dbReference>
<dbReference type="GO" id="GO:0042074">
    <property type="term" value="P:cell migration involved in gastrulation"/>
    <property type="evidence" value="ECO:0007669"/>
    <property type="project" value="UniProtKB-ARBA"/>
</dbReference>
<dbReference type="SMART" id="SM00112">
    <property type="entry name" value="CA"/>
    <property type="match status" value="1"/>
</dbReference>
<reference evidence="14 15" key="1">
    <citation type="submission" date="2019-01" db="EMBL/GenBank/DDBJ databases">
        <title>Genome Assembly of Collichthys lucidus.</title>
        <authorList>
            <person name="Cai M."/>
            <person name="Xiao S."/>
        </authorList>
    </citation>
    <scope>NUCLEOTIDE SEQUENCE [LARGE SCALE GENOMIC DNA]</scope>
    <source>
        <strain evidence="14">JT15FE1705JMU</strain>
        <tissue evidence="14">Muscle</tissue>
    </source>
</reference>
<evidence type="ECO:0000256" key="1">
    <source>
        <dbReference type="ARBA" id="ARBA00004251"/>
    </source>
</evidence>
<name>A0A4U5URS5_COLLU</name>
<dbReference type="InterPro" id="IPR015919">
    <property type="entry name" value="Cadherin-like_sf"/>
</dbReference>
<accession>A0A4U5URS5</accession>
<proteinExistence type="predicted"/>
<gene>
    <name evidence="14" type="ORF">D9C73_011907</name>
</gene>
<dbReference type="GO" id="GO:0001841">
    <property type="term" value="P:neural tube formation"/>
    <property type="evidence" value="ECO:0007669"/>
    <property type="project" value="UniProtKB-ARBA"/>
</dbReference>
<evidence type="ECO:0000256" key="11">
    <source>
        <dbReference type="ARBA" id="ARBA00041040"/>
    </source>
</evidence>
<dbReference type="SMART" id="SM01055">
    <property type="entry name" value="Cadherin_pro"/>
    <property type="match status" value="1"/>
</dbReference>
<dbReference type="Proteomes" id="UP000298787">
    <property type="component" value="Chromosome 10"/>
</dbReference>
<dbReference type="GO" id="GO:0016339">
    <property type="term" value="P:calcium-dependent cell-cell adhesion via plasma membrane cell adhesion molecules"/>
    <property type="evidence" value="ECO:0007669"/>
    <property type="project" value="TreeGrafter"/>
</dbReference>
<evidence type="ECO:0000256" key="5">
    <source>
        <dbReference type="ARBA" id="ARBA00022729"/>
    </source>
</evidence>
<dbReference type="Gene3D" id="2.60.40.60">
    <property type="entry name" value="Cadherins"/>
    <property type="match status" value="4"/>
</dbReference>
<dbReference type="PROSITE" id="PS00232">
    <property type="entry name" value="CADHERIN_1"/>
    <property type="match status" value="1"/>
</dbReference>
<dbReference type="CDD" id="cd11304">
    <property type="entry name" value="Cadherin_repeat"/>
    <property type="match status" value="2"/>
</dbReference>
<dbReference type="PANTHER" id="PTHR24027:SF81">
    <property type="entry name" value="CADHERIN-4"/>
    <property type="match status" value="1"/>
</dbReference>
<dbReference type="GO" id="GO:0007043">
    <property type="term" value="P:cell-cell junction assembly"/>
    <property type="evidence" value="ECO:0007669"/>
    <property type="project" value="TreeGrafter"/>
</dbReference>
<dbReference type="PANTHER" id="PTHR24027">
    <property type="entry name" value="CADHERIN-23"/>
    <property type="match status" value="1"/>
</dbReference>
<dbReference type="GO" id="GO:0005509">
    <property type="term" value="F:calcium ion binding"/>
    <property type="evidence" value="ECO:0007669"/>
    <property type="project" value="UniProtKB-UniRule"/>
</dbReference>
<feature type="domain" description="Cadherin" evidence="13">
    <location>
        <begin position="220"/>
        <end position="334"/>
    </location>
</feature>
<dbReference type="GO" id="GO:0007498">
    <property type="term" value="P:mesoderm development"/>
    <property type="evidence" value="ECO:0007669"/>
    <property type="project" value="UniProtKB-ARBA"/>
</dbReference>
<dbReference type="FunFam" id="2.60.40.60:FF:000022">
    <property type="entry name" value="Cadherin 2"/>
    <property type="match status" value="1"/>
</dbReference>
<organism evidence="14 15">
    <name type="scientific">Collichthys lucidus</name>
    <name type="common">Big head croaker</name>
    <name type="synonym">Sciaena lucida</name>
    <dbReference type="NCBI Taxonomy" id="240159"/>
    <lineage>
        <taxon>Eukaryota</taxon>
        <taxon>Metazoa</taxon>
        <taxon>Chordata</taxon>
        <taxon>Craniata</taxon>
        <taxon>Vertebrata</taxon>
        <taxon>Euteleostomi</taxon>
        <taxon>Actinopterygii</taxon>
        <taxon>Neopterygii</taxon>
        <taxon>Teleostei</taxon>
        <taxon>Neoteleostei</taxon>
        <taxon>Acanthomorphata</taxon>
        <taxon>Eupercaria</taxon>
        <taxon>Sciaenidae</taxon>
        <taxon>Collichthys</taxon>
    </lineage>
</organism>
<keyword evidence="6" id="KW-0677">Repeat</keyword>
<evidence type="ECO:0000256" key="6">
    <source>
        <dbReference type="ARBA" id="ARBA00022737"/>
    </source>
</evidence>
<dbReference type="GO" id="GO:0045296">
    <property type="term" value="F:cadherin binding"/>
    <property type="evidence" value="ECO:0007669"/>
    <property type="project" value="TreeGrafter"/>
</dbReference>
<dbReference type="Pfam" id="PF08758">
    <property type="entry name" value="Cadherin_pro"/>
    <property type="match status" value="1"/>
</dbReference>
<keyword evidence="8" id="KW-0130">Cell adhesion</keyword>
<comment type="subcellular location">
    <subcellularLocation>
        <location evidence="1">Cell membrane</location>
        <topology evidence="1">Single-pass type I membrane protein</topology>
    </subcellularLocation>
</comment>